<evidence type="ECO:0000313" key="2">
    <source>
        <dbReference type="EMBL" id="KAH3696887.1"/>
    </source>
</evidence>
<dbReference type="EMBL" id="JAIWYP010000016">
    <property type="protein sequence ID" value="KAH3696887.1"/>
    <property type="molecule type" value="Genomic_DNA"/>
</dbReference>
<evidence type="ECO:0000256" key="1">
    <source>
        <dbReference type="SAM" id="MobiDB-lite"/>
    </source>
</evidence>
<keyword evidence="3" id="KW-1185">Reference proteome</keyword>
<protein>
    <submittedName>
        <fullName evidence="2">Uncharacterized protein</fullName>
    </submittedName>
</protein>
<evidence type="ECO:0000313" key="3">
    <source>
        <dbReference type="Proteomes" id="UP000828390"/>
    </source>
</evidence>
<proteinExistence type="predicted"/>
<name>A0A9D3YEF1_DREPO</name>
<gene>
    <name evidence="2" type="ORF">DPMN_084370</name>
</gene>
<sequence length="114" mass="12599">MTSVLPKGNANNIQRSFSRSSRAAPPCLPLLVTFCRPETEGRFPQHVERTEYRRPGTLPLFSKGNPLEVLVCIAAPGLLRPSSTLPPSLIRFARSSSGDVVKPQHLIHLQINMK</sequence>
<dbReference type="Proteomes" id="UP000828390">
    <property type="component" value="Unassembled WGS sequence"/>
</dbReference>
<feature type="compositionally biased region" description="Polar residues" evidence="1">
    <location>
        <begin position="1"/>
        <end position="14"/>
    </location>
</feature>
<accession>A0A9D3YEF1</accession>
<organism evidence="2 3">
    <name type="scientific">Dreissena polymorpha</name>
    <name type="common">Zebra mussel</name>
    <name type="synonym">Mytilus polymorpha</name>
    <dbReference type="NCBI Taxonomy" id="45954"/>
    <lineage>
        <taxon>Eukaryota</taxon>
        <taxon>Metazoa</taxon>
        <taxon>Spiralia</taxon>
        <taxon>Lophotrochozoa</taxon>
        <taxon>Mollusca</taxon>
        <taxon>Bivalvia</taxon>
        <taxon>Autobranchia</taxon>
        <taxon>Heteroconchia</taxon>
        <taxon>Euheterodonta</taxon>
        <taxon>Imparidentia</taxon>
        <taxon>Neoheterodontei</taxon>
        <taxon>Myida</taxon>
        <taxon>Dreissenoidea</taxon>
        <taxon>Dreissenidae</taxon>
        <taxon>Dreissena</taxon>
    </lineage>
</organism>
<comment type="caution">
    <text evidence="2">The sequence shown here is derived from an EMBL/GenBank/DDBJ whole genome shotgun (WGS) entry which is preliminary data.</text>
</comment>
<feature type="region of interest" description="Disordered" evidence="1">
    <location>
        <begin position="1"/>
        <end position="23"/>
    </location>
</feature>
<reference evidence="2" key="1">
    <citation type="journal article" date="2019" name="bioRxiv">
        <title>The Genome of the Zebra Mussel, Dreissena polymorpha: A Resource for Invasive Species Research.</title>
        <authorList>
            <person name="McCartney M.A."/>
            <person name="Auch B."/>
            <person name="Kono T."/>
            <person name="Mallez S."/>
            <person name="Zhang Y."/>
            <person name="Obille A."/>
            <person name="Becker A."/>
            <person name="Abrahante J.E."/>
            <person name="Garbe J."/>
            <person name="Badalamenti J.P."/>
            <person name="Herman A."/>
            <person name="Mangelson H."/>
            <person name="Liachko I."/>
            <person name="Sullivan S."/>
            <person name="Sone E.D."/>
            <person name="Koren S."/>
            <person name="Silverstein K.A.T."/>
            <person name="Beckman K.B."/>
            <person name="Gohl D.M."/>
        </authorList>
    </citation>
    <scope>NUCLEOTIDE SEQUENCE</scope>
    <source>
        <strain evidence="2">Duluth1</strain>
        <tissue evidence="2">Whole animal</tissue>
    </source>
</reference>
<reference evidence="2" key="2">
    <citation type="submission" date="2020-11" db="EMBL/GenBank/DDBJ databases">
        <authorList>
            <person name="McCartney M.A."/>
            <person name="Auch B."/>
            <person name="Kono T."/>
            <person name="Mallez S."/>
            <person name="Becker A."/>
            <person name="Gohl D.M."/>
            <person name="Silverstein K.A.T."/>
            <person name="Koren S."/>
            <person name="Bechman K.B."/>
            <person name="Herman A."/>
            <person name="Abrahante J.E."/>
            <person name="Garbe J."/>
        </authorList>
    </citation>
    <scope>NUCLEOTIDE SEQUENCE</scope>
    <source>
        <strain evidence="2">Duluth1</strain>
        <tissue evidence="2">Whole animal</tissue>
    </source>
</reference>
<dbReference type="AlphaFoldDB" id="A0A9D3YEF1"/>